<dbReference type="PANTHER" id="PTHR30055:SF226">
    <property type="entry name" value="HTH-TYPE TRANSCRIPTIONAL REGULATOR PKSA"/>
    <property type="match status" value="1"/>
</dbReference>
<organism evidence="4 5">
    <name type="scientific">Rhizobium straminoryzae</name>
    <dbReference type="NCBI Taxonomy" id="1387186"/>
    <lineage>
        <taxon>Bacteria</taxon>
        <taxon>Pseudomonadati</taxon>
        <taxon>Pseudomonadota</taxon>
        <taxon>Alphaproteobacteria</taxon>
        <taxon>Hyphomicrobiales</taxon>
        <taxon>Rhizobiaceae</taxon>
        <taxon>Rhizobium/Agrobacterium group</taxon>
        <taxon>Rhizobium</taxon>
    </lineage>
</organism>
<dbReference type="PANTHER" id="PTHR30055">
    <property type="entry name" value="HTH-TYPE TRANSCRIPTIONAL REGULATOR RUTR"/>
    <property type="match status" value="1"/>
</dbReference>
<evidence type="ECO:0000256" key="2">
    <source>
        <dbReference type="PROSITE-ProRule" id="PRU00335"/>
    </source>
</evidence>
<dbReference type="GO" id="GO:0000976">
    <property type="term" value="F:transcription cis-regulatory region binding"/>
    <property type="evidence" value="ECO:0007669"/>
    <property type="project" value="TreeGrafter"/>
</dbReference>
<comment type="caution">
    <text evidence="4">The sequence shown here is derived from an EMBL/GenBank/DDBJ whole genome shotgun (WGS) entry which is preliminary data.</text>
</comment>
<dbReference type="InterPro" id="IPR001647">
    <property type="entry name" value="HTH_TetR"/>
</dbReference>
<feature type="DNA-binding region" description="H-T-H motif" evidence="2">
    <location>
        <begin position="53"/>
        <end position="72"/>
    </location>
</feature>
<feature type="domain" description="HTH tetR-type" evidence="3">
    <location>
        <begin position="30"/>
        <end position="90"/>
    </location>
</feature>
<keyword evidence="5" id="KW-1185">Reference proteome</keyword>
<dbReference type="EMBL" id="VJMG01000010">
    <property type="protein sequence ID" value="TRL41154.1"/>
    <property type="molecule type" value="Genomic_DNA"/>
</dbReference>
<gene>
    <name evidence="4" type="ORF">FNA46_04205</name>
</gene>
<dbReference type="InterPro" id="IPR050109">
    <property type="entry name" value="HTH-type_TetR-like_transc_reg"/>
</dbReference>
<accession>A0A549TF45</accession>
<protein>
    <submittedName>
        <fullName evidence="4">TetR family transcriptional regulator</fullName>
    </submittedName>
</protein>
<name>A0A549TF45_9HYPH</name>
<proteinExistence type="predicted"/>
<dbReference type="AlphaFoldDB" id="A0A549TF45"/>
<sequence length="227" mass="25409">MVSRREKENALTICKISTERGRGRPRKGEEHDGEALIGAALACFAENGFDKTTLRTIAARARVDVALLSYRFGSKLGLWTAVLDAMAEDTLQRLDDWTSTKEGLTTEMQLQRLCSNMVTMVTERPLFAQLLISEIMTGADEERQSLIEARMVHPIHHRLVDYTAKLRNLTSEDALAKLALSLMASMSMIGVLVSTRHFLSRLAPLAEDDEAFRARLTSLMHHILTQP</sequence>
<dbReference type="InterPro" id="IPR009057">
    <property type="entry name" value="Homeodomain-like_sf"/>
</dbReference>
<evidence type="ECO:0000259" key="3">
    <source>
        <dbReference type="PROSITE" id="PS50977"/>
    </source>
</evidence>
<dbReference type="SUPFAM" id="SSF46689">
    <property type="entry name" value="Homeodomain-like"/>
    <property type="match status" value="1"/>
</dbReference>
<dbReference type="PROSITE" id="PS50977">
    <property type="entry name" value="HTH_TETR_2"/>
    <property type="match status" value="1"/>
</dbReference>
<dbReference type="GO" id="GO:0003700">
    <property type="term" value="F:DNA-binding transcription factor activity"/>
    <property type="evidence" value="ECO:0007669"/>
    <property type="project" value="TreeGrafter"/>
</dbReference>
<evidence type="ECO:0000313" key="5">
    <source>
        <dbReference type="Proteomes" id="UP000316801"/>
    </source>
</evidence>
<reference evidence="4 5" key="1">
    <citation type="submission" date="2019-07" db="EMBL/GenBank/DDBJ databases">
        <title>Ln-dependent methylotrophs.</title>
        <authorList>
            <person name="Tani A."/>
        </authorList>
    </citation>
    <scope>NUCLEOTIDE SEQUENCE [LARGE SCALE GENOMIC DNA]</scope>
    <source>
        <strain evidence="4 5">SM12</strain>
    </source>
</reference>
<evidence type="ECO:0000313" key="4">
    <source>
        <dbReference type="EMBL" id="TRL41154.1"/>
    </source>
</evidence>
<dbReference type="Gene3D" id="1.10.357.10">
    <property type="entry name" value="Tetracycline Repressor, domain 2"/>
    <property type="match status" value="1"/>
</dbReference>
<evidence type="ECO:0000256" key="1">
    <source>
        <dbReference type="ARBA" id="ARBA00023125"/>
    </source>
</evidence>
<dbReference type="Proteomes" id="UP000316801">
    <property type="component" value="Unassembled WGS sequence"/>
</dbReference>
<keyword evidence="1 2" id="KW-0238">DNA-binding</keyword>
<dbReference type="Pfam" id="PF00440">
    <property type="entry name" value="TetR_N"/>
    <property type="match status" value="1"/>
</dbReference>